<dbReference type="AlphaFoldDB" id="A0A804K4Q8"/>
<evidence type="ECO:0000313" key="4">
    <source>
        <dbReference type="Proteomes" id="UP000012960"/>
    </source>
</evidence>
<dbReference type="SUPFAM" id="SSF48371">
    <property type="entry name" value="ARM repeat"/>
    <property type="match status" value="1"/>
</dbReference>
<gene>
    <name evidence="2" type="ORF">GSMUA_343150.1</name>
</gene>
<evidence type="ECO:0000313" key="2">
    <source>
        <dbReference type="EMBL" id="CAG1831061.1"/>
    </source>
</evidence>
<dbReference type="Gene3D" id="1.25.10.10">
    <property type="entry name" value="Leucine-rich Repeat Variant"/>
    <property type="match status" value="1"/>
</dbReference>
<evidence type="ECO:0000313" key="3">
    <source>
        <dbReference type="EnsemblPlants" id="Ma08_p09570.1"/>
    </source>
</evidence>
<dbReference type="InParanoid" id="A0A804K4Q8"/>
<dbReference type="InterPro" id="IPR011989">
    <property type="entry name" value="ARM-like"/>
</dbReference>
<name>A0A804K4Q8_MUSAM</name>
<reference evidence="2" key="1">
    <citation type="submission" date="2021-03" db="EMBL/GenBank/DDBJ databases">
        <authorList>
            <consortium name="Genoscope - CEA"/>
            <person name="William W."/>
        </authorList>
    </citation>
    <scope>NUCLEOTIDE SEQUENCE</scope>
    <source>
        <strain evidence="2">Doubled-haploid Pahang</strain>
    </source>
</reference>
<dbReference type="Proteomes" id="UP000012960">
    <property type="component" value="Unplaced"/>
</dbReference>
<reference evidence="3" key="2">
    <citation type="submission" date="2021-05" db="UniProtKB">
        <authorList>
            <consortium name="EnsemblPlants"/>
        </authorList>
    </citation>
    <scope>IDENTIFICATION</scope>
    <source>
        <strain evidence="3">subsp. malaccensis</strain>
    </source>
</reference>
<dbReference type="EnsemblPlants" id="Ma08_t09570.1">
    <property type="protein sequence ID" value="Ma08_p09570.1"/>
    <property type="gene ID" value="Ma08_g09570"/>
</dbReference>
<feature type="compositionally biased region" description="Pro residues" evidence="1">
    <location>
        <begin position="49"/>
        <end position="60"/>
    </location>
</feature>
<evidence type="ECO:0000256" key="1">
    <source>
        <dbReference type="SAM" id="MobiDB-lite"/>
    </source>
</evidence>
<organism evidence="3 4">
    <name type="scientific">Musa acuminata subsp. malaccensis</name>
    <name type="common">Wild banana</name>
    <name type="synonym">Musa malaccensis</name>
    <dbReference type="NCBI Taxonomy" id="214687"/>
    <lineage>
        <taxon>Eukaryota</taxon>
        <taxon>Viridiplantae</taxon>
        <taxon>Streptophyta</taxon>
        <taxon>Embryophyta</taxon>
        <taxon>Tracheophyta</taxon>
        <taxon>Spermatophyta</taxon>
        <taxon>Magnoliopsida</taxon>
        <taxon>Liliopsida</taxon>
        <taxon>Zingiberales</taxon>
        <taxon>Musaceae</taxon>
        <taxon>Musa</taxon>
    </lineage>
</organism>
<dbReference type="InterPro" id="IPR016024">
    <property type="entry name" value="ARM-type_fold"/>
</dbReference>
<protein>
    <submittedName>
        <fullName evidence="2">(wild Malaysian banana) hypothetical protein</fullName>
    </submittedName>
</protein>
<accession>A0A804K4Q8</accession>
<proteinExistence type="predicted"/>
<feature type="region of interest" description="Disordered" evidence="1">
    <location>
        <begin position="33"/>
        <end position="61"/>
    </location>
</feature>
<sequence>MRTCIENLTNEGNPLEDLEKEKIKVCYQSHHGNLSPPKARPGDAYPPLCHSPPQPPPPPLIRNRGLGERRCYLLNLFISTREALMCTPSILDALAIDTLKALFDLALYPLNCIVLVELGTVSPLFALVVKDGQRRAVADATTVVTQVARCNENVEPFRRVDSFNVLVDLMNDGDKAMRDVKEVDGVEAIMRALAGNDNKEELEAPR</sequence>
<dbReference type="EMBL" id="HG996472">
    <property type="protein sequence ID" value="CAG1831061.1"/>
    <property type="molecule type" value="Genomic_DNA"/>
</dbReference>
<keyword evidence="4" id="KW-1185">Reference proteome</keyword>
<dbReference type="Gramene" id="Ma08_t09570.1">
    <property type="protein sequence ID" value="Ma08_p09570.1"/>
    <property type="gene ID" value="Ma08_g09570"/>
</dbReference>